<gene>
    <name evidence="2" type="ORF">B0H16DRAFT_1523189</name>
</gene>
<sequence length="102" mass="10602">MVIRAAVITAGRGLRAFPTVVTGVAATPAFFVCIRRIDASGVRVGAVFALMPFDPASNTNERLPTLIRSVALSAAVEAAKNLSERRLNPSRNGGLLPQADGG</sequence>
<proteinExistence type="predicted"/>
<keyword evidence="3" id="KW-1185">Reference proteome</keyword>
<reference evidence="2" key="1">
    <citation type="submission" date="2023-03" db="EMBL/GenBank/DDBJ databases">
        <title>Massive genome expansion in bonnet fungi (Mycena s.s.) driven by repeated elements and novel gene families across ecological guilds.</title>
        <authorList>
            <consortium name="Lawrence Berkeley National Laboratory"/>
            <person name="Harder C.B."/>
            <person name="Miyauchi S."/>
            <person name="Viragh M."/>
            <person name="Kuo A."/>
            <person name="Thoen E."/>
            <person name="Andreopoulos B."/>
            <person name="Lu D."/>
            <person name="Skrede I."/>
            <person name="Drula E."/>
            <person name="Henrissat B."/>
            <person name="Morin E."/>
            <person name="Kohler A."/>
            <person name="Barry K."/>
            <person name="LaButti K."/>
            <person name="Morin E."/>
            <person name="Salamov A."/>
            <person name="Lipzen A."/>
            <person name="Mereny Z."/>
            <person name="Hegedus B."/>
            <person name="Baldrian P."/>
            <person name="Stursova M."/>
            <person name="Weitz H."/>
            <person name="Taylor A."/>
            <person name="Grigoriev I.V."/>
            <person name="Nagy L.G."/>
            <person name="Martin F."/>
            <person name="Kauserud H."/>
        </authorList>
    </citation>
    <scope>NUCLEOTIDE SEQUENCE</scope>
    <source>
        <strain evidence="2">CBHHK182m</strain>
    </source>
</reference>
<protein>
    <submittedName>
        <fullName evidence="2">Uncharacterized protein</fullName>
    </submittedName>
</protein>
<accession>A0AAD7JM35</accession>
<dbReference type="EMBL" id="JARKIB010000024">
    <property type="protein sequence ID" value="KAJ7766135.1"/>
    <property type="molecule type" value="Genomic_DNA"/>
</dbReference>
<organism evidence="2 3">
    <name type="scientific">Mycena metata</name>
    <dbReference type="NCBI Taxonomy" id="1033252"/>
    <lineage>
        <taxon>Eukaryota</taxon>
        <taxon>Fungi</taxon>
        <taxon>Dikarya</taxon>
        <taxon>Basidiomycota</taxon>
        <taxon>Agaricomycotina</taxon>
        <taxon>Agaricomycetes</taxon>
        <taxon>Agaricomycetidae</taxon>
        <taxon>Agaricales</taxon>
        <taxon>Marasmiineae</taxon>
        <taxon>Mycenaceae</taxon>
        <taxon>Mycena</taxon>
    </lineage>
</organism>
<evidence type="ECO:0000313" key="2">
    <source>
        <dbReference type="EMBL" id="KAJ7766135.1"/>
    </source>
</evidence>
<dbReference type="AlphaFoldDB" id="A0AAD7JM35"/>
<comment type="caution">
    <text evidence="2">The sequence shown here is derived from an EMBL/GenBank/DDBJ whole genome shotgun (WGS) entry which is preliminary data.</text>
</comment>
<evidence type="ECO:0000313" key="3">
    <source>
        <dbReference type="Proteomes" id="UP001215598"/>
    </source>
</evidence>
<dbReference type="Proteomes" id="UP001215598">
    <property type="component" value="Unassembled WGS sequence"/>
</dbReference>
<feature type="region of interest" description="Disordered" evidence="1">
    <location>
        <begin position="83"/>
        <end position="102"/>
    </location>
</feature>
<name>A0AAD7JM35_9AGAR</name>
<evidence type="ECO:0000256" key="1">
    <source>
        <dbReference type="SAM" id="MobiDB-lite"/>
    </source>
</evidence>